<comment type="caution">
    <text evidence="1">The sequence shown here is derived from an EMBL/GenBank/DDBJ whole genome shotgun (WGS) entry which is preliminary data.</text>
</comment>
<accession>A0AAD8KHS3</accession>
<evidence type="ECO:0000313" key="2">
    <source>
        <dbReference type="Proteomes" id="UP001229421"/>
    </source>
</evidence>
<protein>
    <submittedName>
        <fullName evidence="1">Uncharacterized protein</fullName>
    </submittedName>
</protein>
<name>A0AAD8KHS3_TARER</name>
<gene>
    <name evidence="1" type="ORF">QVD17_18256</name>
</gene>
<dbReference type="AlphaFoldDB" id="A0AAD8KHS3"/>
<evidence type="ECO:0000313" key="1">
    <source>
        <dbReference type="EMBL" id="KAK1422964.1"/>
    </source>
</evidence>
<dbReference type="Proteomes" id="UP001229421">
    <property type="component" value="Unassembled WGS sequence"/>
</dbReference>
<dbReference type="EMBL" id="JAUHHV010000005">
    <property type="protein sequence ID" value="KAK1422964.1"/>
    <property type="molecule type" value="Genomic_DNA"/>
</dbReference>
<keyword evidence="2" id="KW-1185">Reference proteome</keyword>
<proteinExistence type="predicted"/>
<reference evidence="1" key="1">
    <citation type="journal article" date="2023" name="bioRxiv">
        <title>Improved chromosome-level genome assembly for marigold (Tagetes erecta).</title>
        <authorList>
            <person name="Jiang F."/>
            <person name="Yuan L."/>
            <person name="Wang S."/>
            <person name="Wang H."/>
            <person name="Xu D."/>
            <person name="Wang A."/>
            <person name="Fan W."/>
        </authorList>
    </citation>
    <scope>NUCLEOTIDE SEQUENCE</scope>
    <source>
        <strain evidence="1">WSJ</strain>
        <tissue evidence="1">Leaf</tissue>
    </source>
</reference>
<sequence>MINLRMIKTIYEQQTLFPASSSSLDPTILTGMPCSSHNLIQIHIHSYTGFVGATIISSNVLKQLERLDKIDLYFCGKVNEVFKVATLDENESQIVVNLPIPNLTQVKLRPNKKRVINSRTRSYLLSARFMRCPFIEFDEENEFGEEGGKGPARSPCEVFDELWNLLNYSASLVGGALVVDCVFVLYNLE</sequence>
<organism evidence="1 2">
    <name type="scientific">Tagetes erecta</name>
    <name type="common">African marigold</name>
    <dbReference type="NCBI Taxonomy" id="13708"/>
    <lineage>
        <taxon>Eukaryota</taxon>
        <taxon>Viridiplantae</taxon>
        <taxon>Streptophyta</taxon>
        <taxon>Embryophyta</taxon>
        <taxon>Tracheophyta</taxon>
        <taxon>Spermatophyta</taxon>
        <taxon>Magnoliopsida</taxon>
        <taxon>eudicotyledons</taxon>
        <taxon>Gunneridae</taxon>
        <taxon>Pentapetalae</taxon>
        <taxon>asterids</taxon>
        <taxon>campanulids</taxon>
        <taxon>Asterales</taxon>
        <taxon>Asteraceae</taxon>
        <taxon>Asteroideae</taxon>
        <taxon>Heliantheae alliance</taxon>
        <taxon>Tageteae</taxon>
        <taxon>Tagetes</taxon>
    </lineage>
</organism>